<evidence type="ECO:0000313" key="5">
    <source>
        <dbReference type="Proteomes" id="UP000887565"/>
    </source>
</evidence>
<dbReference type="PROSITE" id="PS50003">
    <property type="entry name" value="PH_DOMAIN"/>
    <property type="match status" value="1"/>
</dbReference>
<dbReference type="Pfam" id="PF00169">
    <property type="entry name" value="PH"/>
    <property type="match status" value="1"/>
</dbReference>
<evidence type="ECO:0000256" key="3">
    <source>
        <dbReference type="SAM" id="MobiDB-lite"/>
    </source>
</evidence>
<comment type="subcellular location">
    <subcellularLocation>
        <location evidence="1">Membrane</location>
    </subcellularLocation>
</comment>
<dbReference type="GO" id="GO:0016020">
    <property type="term" value="C:membrane"/>
    <property type="evidence" value="ECO:0007669"/>
    <property type="project" value="UniProtKB-SubCell"/>
</dbReference>
<keyword evidence="2" id="KW-0472">Membrane</keyword>
<sequence length="349" mass="36786">MLKEGKLRKYNKDRFLGTKWPEVFCVLESDSTFNFYDKKGDHSPKGSLKLADLAPYIAIGPYTKVVPNRPSLPSGATEYHLLAVGTGPSGFVHWFLFLNDDELNDWMNKIASTLPKASPQQQATTPAPAPQQSQGSSPSYPQPQNPPPSYPQPQNPSSYYPSSPPQQQYGGQGAMYPNLPQPVAYGSPSPGYAPPPSQPYPAYYPQQPAPAPTTTVIIKDRPVPAYGTGSGFGGGSGLGTMGGVATGMLVGGALGYGLGSITHPFGGWGCGSGWGGSWHSGPGWGYGGGGGGYGGGGFGSSYQDNDTTIINNYNITDDSRTTTNDIIVHNFSNKPEGSTGCKETFSKQP</sequence>
<protein>
    <submittedName>
        <fullName evidence="6">PH domain-containing protein</fullName>
    </submittedName>
</protein>
<organism evidence="5 6">
    <name type="scientific">Romanomermis culicivorax</name>
    <name type="common">Nematode worm</name>
    <dbReference type="NCBI Taxonomy" id="13658"/>
    <lineage>
        <taxon>Eukaryota</taxon>
        <taxon>Metazoa</taxon>
        <taxon>Ecdysozoa</taxon>
        <taxon>Nematoda</taxon>
        <taxon>Enoplea</taxon>
        <taxon>Dorylaimia</taxon>
        <taxon>Mermithida</taxon>
        <taxon>Mermithoidea</taxon>
        <taxon>Mermithidae</taxon>
        <taxon>Romanomermis</taxon>
    </lineage>
</organism>
<dbReference type="InterPro" id="IPR039680">
    <property type="entry name" value="PLEKHB1/2"/>
</dbReference>
<dbReference type="PANTHER" id="PTHR14309">
    <property type="entry name" value="EXPRESSED PROTEIN"/>
    <property type="match status" value="1"/>
</dbReference>
<dbReference type="InterPro" id="IPR001849">
    <property type="entry name" value="PH_domain"/>
</dbReference>
<feature type="compositionally biased region" description="Pro residues" evidence="3">
    <location>
        <begin position="140"/>
        <end position="154"/>
    </location>
</feature>
<dbReference type="Proteomes" id="UP000887565">
    <property type="component" value="Unplaced"/>
</dbReference>
<proteinExistence type="predicted"/>
<feature type="domain" description="PH" evidence="4">
    <location>
        <begin position="1"/>
        <end position="115"/>
    </location>
</feature>
<feature type="compositionally biased region" description="Low complexity" evidence="3">
    <location>
        <begin position="117"/>
        <end position="139"/>
    </location>
</feature>
<dbReference type="Gene3D" id="2.30.29.30">
    <property type="entry name" value="Pleckstrin-homology domain (PH domain)/Phosphotyrosine-binding domain (PTB)"/>
    <property type="match status" value="1"/>
</dbReference>
<dbReference type="SMART" id="SM00233">
    <property type="entry name" value="PH"/>
    <property type="match status" value="1"/>
</dbReference>
<dbReference type="WBParaSite" id="nRc.2.0.1.t08496-RA">
    <property type="protein sequence ID" value="nRc.2.0.1.t08496-RA"/>
    <property type="gene ID" value="nRc.2.0.1.g08496"/>
</dbReference>
<feature type="compositionally biased region" description="Low complexity" evidence="3">
    <location>
        <begin position="155"/>
        <end position="169"/>
    </location>
</feature>
<reference evidence="6" key="1">
    <citation type="submission" date="2022-11" db="UniProtKB">
        <authorList>
            <consortium name="WormBaseParasite"/>
        </authorList>
    </citation>
    <scope>IDENTIFICATION</scope>
</reference>
<accession>A0A915I427</accession>
<dbReference type="InterPro" id="IPR011993">
    <property type="entry name" value="PH-like_dom_sf"/>
</dbReference>
<evidence type="ECO:0000259" key="4">
    <source>
        <dbReference type="PROSITE" id="PS50003"/>
    </source>
</evidence>
<evidence type="ECO:0000313" key="6">
    <source>
        <dbReference type="WBParaSite" id="nRc.2.0.1.t08496-RA"/>
    </source>
</evidence>
<evidence type="ECO:0000256" key="2">
    <source>
        <dbReference type="ARBA" id="ARBA00023136"/>
    </source>
</evidence>
<feature type="region of interest" description="Disordered" evidence="3">
    <location>
        <begin position="330"/>
        <end position="349"/>
    </location>
</feature>
<dbReference type="SUPFAM" id="SSF50729">
    <property type="entry name" value="PH domain-like"/>
    <property type="match status" value="1"/>
</dbReference>
<dbReference type="GO" id="GO:0045595">
    <property type="term" value="P:regulation of cell differentiation"/>
    <property type="evidence" value="ECO:0007669"/>
    <property type="project" value="TreeGrafter"/>
</dbReference>
<keyword evidence="5" id="KW-1185">Reference proteome</keyword>
<name>A0A915I427_ROMCU</name>
<dbReference type="AlphaFoldDB" id="A0A915I427"/>
<dbReference type="OMA" id="PYTCVGP"/>
<feature type="region of interest" description="Disordered" evidence="3">
    <location>
        <begin position="115"/>
        <end position="212"/>
    </location>
</feature>
<dbReference type="PANTHER" id="PTHR14309:SF12">
    <property type="entry name" value="PH DOMAIN-CONTAINING PROTEIN"/>
    <property type="match status" value="1"/>
</dbReference>
<evidence type="ECO:0000256" key="1">
    <source>
        <dbReference type="ARBA" id="ARBA00004370"/>
    </source>
</evidence>